<keyword evidence="2" id="KW-1185">Reference proteome</keyword>
<sequence length="466" mass="54185">MRELNEDILRHVICFISSETLDRINSCHPVFYQEWMKSRYASLTLNKRDKEMKRLLAHLREPNVAVHVRRLVVRPWLVQPRTKSPRSRTENIIVRFLELLDPHYTKKKAEQRLQKRLRKDIANVTTAFQHMTQLEDYTLEWDDTRAFHPEFYKAFLAPALEIWSPQLVKLTIKLLGHVRLLYLETLTFHFTTGTLSSKDIDSQHEGFVVFVNNLKDSLCSLSLISSNSCRELDISRIFRKIGFFPALRQIALSIPFDGAHLSDPMAFVNFLEKHRLTIKDIDISASRCTPRATPGDPEYHNWVRRIIGSLLTPFPHLSSLGLALRPLRASLDVLVHFLDMHSSTLDSLKLTDRVLNVGELRAIFRPISVKMDEFSATLLSELALLFPYLKLLKIECAQDPSRQREVNVRKRGISEFSATLKENSWAFVLWNLQHLSIAPSEYHWARVVEKDLLDYFPDLTVTDFDL</sequence>
<dbReference type="EMBL" id="JADNYJ010000012">
    <property type="protein sequence ID" value="KAF8908193.1"/>
    <property type="molecule type" value="Genomic_DNA"/>
</dbReference>
<dbReference type="AlphaFoldDB" id="A0A9P5NT77"/>
<accession>A0A9P5NT77</accession>
<evidence type="ECO:0000313" key="1">
    <source>
        <dbReference type="EMBL" id="KAF8908193.1"/>
    </source>
</evidence>
<gene>
    <name evidence="1" type="ORF">CPB84DRAFT_1767547</name>
</gene>
<name>A0A9P5NT77_GYMJU</name>
<dbReference type="OrthoDB" id="2997904at2759"/>
<protein>
    <submittedName>
        <fullName evidence="1">Uncharacterized protein</fullName>
    </submittedName>
</protein>
<organism evidence="1 2">
    <name type="scientific">Gymnopilus junonius</name>
    <name type="common">Spectacular rustgill mushroom</name>
    <name type="synonym">Gymnopilus spectabilis subsp. junonius</name>
    <dbReference type="NCBI Taxonomy" id="109634"/>
    <lineage>
        <taxon>Eukaryota</taxon>
        <taxon>Fungi</taxon>
        <taxon>Dikarya</taxon>
        <taxon>Basidiomycota</taxon>
        <taxon>Agaricomycotina</taxon>
        <taxon>Agaricomycetes</taxon>
        <taxon>Agaricomycetidae</taxon>
        <taxon>Agaricales</taxon>
        <taxon>Agaricineae</taxon>
        <taxon>Hymenogastraceae</taxon>
        <taxon>Gymnopilus</taxon>
    </lineage>
</organism>
<reference evidence="1" key="1">
    <citation type="submission" date="2020-11" db="EMBL/GenBank/DDBJ databases">
        <authorList>
            <consortium name="DOE Joint Genome Institute"/>
            <person name="Ahrendt S."/>
            <person name="Riley R."/>
            <person name="Andreopoulos W."/>
            <person name="LaButti K."/>
            <person name="Pangilinan J."/>
            <person name="Ruiz-duenas F.J."/>
            <person name="Barrasa J.M."/>
            <person name="Sanchez-Garcia M."/>
            <person name="Camarero S."/>
            <person name="Miyauchi S."/>
            <person name="Serrano A."/>
            <person name="Linde D."/>
            <person name="Babiker R."/>
            <person name="Drula E."/>
            <person name="Ayuso-Fernandez I."/>
            <person name="Pacheco R."/>
            <person name="Padilla G."/>
            <person name="Ferreira P."/>
            <person name="Barriuso J."/>
            <person name="Kellner H."/>
            <person name="Castanera R."/>
            <person name="Alfaro M."/>
            <person name="Ramirez L."/>
            <person name="Pisabarro A.G."/>
            <person name="Kuo A."/>
            <person name="Tritt A."/>
            <person name="Lipzen A."/>
            <person name="He G."/>
            <person name="Yan M."/>
            <person name="Ng V."/>
            <person name="Cullen D."/>
            <person name="Martin F."/>
            <person name="Rosso M.-N."/>
            <person name="Henrissat B."/>
            <person name="Hibbett D."/>
            <person name="Martinez A.T."/>
            <person name="Grigoriev I.V."/>
        </authorList>
    </citation>
    <scope>NUCLEOTIDE SEQUENCE</scope>
    <source>
        <strain evidence="1">AH 44721</strain>
    </source>
</reference>
<comment type="caution">
    <text evidence="1">The sequence shown here is derived from an EMBL/GenBank/DDBJ whole genome shotgun (WGS) entry which is preliminary data.</text>
</comment>
<dbReference type="Proteomes" id="UP000724874">
    <property type="component" value="Unassembled WGS sequence"/>
</dbReference>
<proteinExistence type="predicted"/>
<evidence type="ECO:0000313" key="2">
    <source>
        <dbReference type="Proteomes" id="UP000724874"/>
    </source>
</evidence>